<organism evidence="1 2">
    <name type="scientific">Serratia fonticola</name>
    <dbReference type="NCBI Taxonomy" id="47917"/>
    <lineage>
        <taxon>Bacteria</taxon>
        <taxon>Pseudomonadati</taxon>
        <taxon>Pseudomonadota</taxon>
        <taxon>Gammaproteobacteria</taxon>
        <taxon>Enterobacterales</taxon>
        <taxon>Yersiniaceae</taxon>
        <taxon>Serratia</taxon>
    </lineage>
</organism>
<dbReference type="EMBL" id="JAVIGA010000026">
    <property type="protein sequence ID" value="MDQ9128736.1"/>
    <property type="molecule type" value="Genomic_DNA"/>
</dbReference>
<reference evidence="1" key="1">
    <citation type="submission" date="2023-08" db="EMBL/GenBank/DDBJ databases">
        <title>The Comparative Genomic Analysis of Yersiniaceae from Polar Regions.</title>
        <authorList>
            <person name="Goncharov A."/>
            <person name="Aslanov B."/>
            <person name="Kolodzhieva V."/>
            <person name="Azarov D."/>
            <person name="Mochov A."/>
            <person name="Lebedeva E."/>
        </authorList>
    </citation>
    <scope>NUCLEOTIDE SEQUENCE</scope>
    <source>
        <strain evidence="1">Vf</strain>
    </source>
</reference>
<accession>A0AAJ1YDR8</accession>
<gene>
    <name evidence="1" type="ORF">RDT67_20160</name>
</gene>
<comment type="caution">
    <text evidence="1">The sequence shown here is derived from an EMBL/GenBank/DDBJ whole genome shotgun (WGS) entry which is preliminary data.</text>
</comment>
<evidence type="ECO:0000313" key="2">
    <source>
        <dbReference type="Proteomes" id="UP001224622"/>
    </source>
</evidence>
<dbReference type="RefSeq" id="WP_309048169.1">
    <property type="nucleotide sequence ID" value="NZ_JAVIGA010000026.1"/>
</dbReference>
<proteinExistence type="predicted"/>
<name>A0AAJ1YDR8_SERFO</name>
<evidence type="ECO:0000313" key="1">
    <source>
        <dbReference type="EMBL" id="MDQ9128736.1"/>
    </source>
</evidence>
<protein>
    <submittedName>
        <fullName evidence="1">Uncharacterized protein</fullName>
    </submittedName>
</protein>
<sequence>MRDECIQAVKNAANRSLTMAEIKGIEERIKTSMRNLARNDPASWRNLSDADCMQRAGQMAADELQREAALKKRRVALTISARQRLDSYIKGYQGKGGKLEALNRTIAFHADGKANFLSVESRAKATRDYALSQLDELFEAIDPRFFQLFEDAQGVRDLVYEIRGQDTLNARAKKGAQAWSKVTELLRQRFNDMGGDIGRLEDWGLPQHHSMAKVAKATQDEWVSFVSGKLDRNKYVKENGELMNDAEITVFLGNAYETIATGGMNKLGDSGMRISGARANRGNAERQIHFRDAETYLEYQHRFGEKSMWDVMVNHLEGVSKDIALVETYGPNPDHVFRSLLDELSGEAAKADPQKATSIGKLRDGTENLYNFIAGKTQPVANPHIARWSDHVRNWLIATRLGSALISSLSDNGTMYLTAKVNNLPMAQLLRNQLAALNPANATELQLARGAGLSMDTLIGSVNRWATDNMGPSASRWAATAVMRASGLAAWSDAGKRAYGVTMMGGIGNLVRKHADLARIADDDARILKSKGISDQDWTVWRLADQEDWGNGNTTMLTPESIMRIPDSKLQAFGNPERVRFEAMRKLLGSVAEEVDMAVISPGARDRMITGAHKQRGTVGNELYRSFFLFKSFPISVVMRHWSRAFGIPSAGGRAAYMAAFLASTTILGAMSQQINDMLSGRNPREAFGDKAPKFWINALLKGGGLGLYGDFLLSDHTRYGSGALASMLGPVAGLVDDAVKLAQGIPLNAVEGKPEQSGGDTVKFVKGLIPGQNLWYTKAVLDHMIFNQMQEYFSPGYLRRMEKRSKKEFNQTFWWRPQDRLPQ</sequence>
<dbReference type="Proteomes" id="UP001224622">
    <property type="component" value="Unassembled WGS sequence"/>
</dbReference>
<dbReference type="AlphaFoldDB" id="A0AAJ1YDR8"/>